<organism evidence="1">
    <name type="scientific">Triticum urartu</name>
    <name type="common">Red wild einkorn</name>
    <name type="synonym">Crithodium urartu</name>
    <dbReference type="NCBI Taxonomy" id="4572"/>
    <lineage>
        <taxon>Eukaryota</taxon>
        <taxon>Viridiplantae</taxon>
        <taxon>Streptophyta</taxon>
        <taxon>Embryophyta</taxon>
        <taxon>Tracheophyta</taxon>
        <taxon>Spermatophyta</taxon>
        <taxon>Magnoliopsida</taxon>
        <taxon>Liliopsida</taxon>
        <taxon>Poales</taxon>
        <taxon>Poaceae</taxon>
        <taxon>BOP clade</taxon>
        <taxon>Pooideae</taxon>
        <taxon>Triticodae</taxon>
        <taxon>Triticeae</taxon>
        <taxon>Triticinae</taxon>
        <taxon>Triticum</taxon>
    </lineage>
</organism>
<sequence length="55" mass="6132">MVQVRALVHVRGADPPWVQVRALVHVRGADPPWVQGNGNATEKKKRAWSGYLEAE</sequence>
<protein>
    <submittedName>
        <fullName evidence="1">Uncharacterized protein</fullName>
    </submittedName>
</protein>
<dbReference type="EMBL" id="KD157423">
    <property type="protein sequence ID" value="EMS56478.1"/>
    <property type="molecule type" value="Genomic_DNA"/>
</dbReference>
<evidence type="ECO:0000313" key="1">
    <source>
        <dbReference type="EMBL" id="EMS56478.1"/>
    </source>
</evidence>
<reference evidence="1" key="1">
    <citation type="journal article" date="2013" name="Nature">
        <title>Draft genome of the wheat A-genome progenitor Triticum urartu.</title>
        <authorList>
            <person name="Ling H.Q."/>
            <person name="Zhao S."/>
            <person name="Liu D."/>
            <person name="Wang J."/>
            <person name="Sun H."/>
            <person name="Zhang C."/>
            <person name="Fan H."/>
            <person name="Li D."/>
            <person name="Dong L."/>
            <person name="Tao Y."/>
            <person name="Gao C."/>
            <person name="Wu H."/>
            <person name="Li Y."/>
            <person name="Cui Y."/>
            <person name="Guo X."/>
            <person name="Zheng S."/>
            <person name="Wang B."/>
            <person name="Yu K."/>
            <person name="Liang Q."/>
            <person name="Yang W."/>
            <person name="Lou X."/>
            <person name="Chen J."/>
            <person name="Feng M."/>
            <person name="Jian J."/>
            <person name="Zhang X."/>
            <person name="Luo G."/>
            <person name="Jiang Y."/>
            <person name="Liu J."/>
            <person name="Wang Z."/>
            <person name="Sha Y."/>
            <person name="Zhang B."/>
            <person name="Wu H."/>
            <person name="Tang D."/>
            <person name="Shen Q."/>
            <person name="Xue P."/>
            <person name="Zou S."/>
            <person name="Wang X."/>
            <person name="Liu X."/>
            <person name="Wang F."/>
            <person name="Yang Y."/>
            <person name="An X."/>
            <person name="Dong Z."/>
            <person name="Zhang K."/>
            <person name="Zhang X."/>
            <person name="Luo M.C."/>
            <person name="Dvorak J."/>
            <person name="Tong Y."/>
            <person name="Wang J."/>
            <person name="Yang H."/>
            <person name="Li Z."/>
            <person name="Wang D."/>
            <person name="Zhang A."/>
            <person name="Wang J."/>
        </authorList>
    </citation>
    <scope>NUCLEOTIDE SEQUENCE</scope>
</reference>
<name>M7Z052_TRIUA</name>
<gene>
    <name evidence="1" type="ORF">TRIUR3_22597</name>
</gene>
<proteinExistence type="predicted"/>
<accession>M7Z052</accession>
<dbReference type="AlphaFoldDB" id="M7Z052"/>